<dbReference type="InterPro" id="IPR020476">
    <property type="entry name" value="Nudix_hydrolase"/>
</dbReference>
<feature type="domain" description="Nudix hydrolase" evidence="4">
    <location>
        <begin position="17"/>
        <end position="147"/>
    </location>
</feature>
<dbReference type="PROSITE" id="PS51462">
    <property type="entry name" value="NUDIX"/>
    <property type="match status" value="1"/>
</dbReference>
<sequence>MVTIKQFGTPDPALTYGARTGAYGLLARDGKLACVRIGYGPYEYDFPGGAVDLGETPQQAVVREFGEETGLLVEVGQPITDLKHYFIHEDGTPYNNHAHFFEITLLGEKPEAKCEADHELVWLSPLEVITHLKNEGYAWALVAWLRGWSKVYAAG</sequence>
<dbReference type="OrthoDB" id="9816040at2"/>
<evidence type="ECO:0000256" key="1">
    <source>
        <dbReference type="ARBA" id="ARBA00001946"/>
    </source>
</evidence>
<evidence type="ECO:0000256" key="2">
    <source>
        <dbReference type="ARBA" id="ARBA00022801"/>
    </source>
</evidence>
<dbReference type="InterPro" id="IPR000086">
    <property type="entry name" value="NUDIX_hydrolase_dom"/>
</dbReference>
<evidence type="ECO:0000256" key="3">
    <source>
        <dbReference type="RuleBase" id="RU003476"/>
    </source>
</evidence>
<keyword evidence="2 3" id="KW-0378">Hydrolase</keyword>
<comment type="similarity">
    <text evidence="3">Belongs to the Nudix hydrolase family.</text>
</comment>
<dbReference type="PANTHER" id="PTHR43046">
    <property type="entry name" value="GDP-MANNOSE MANNOSYL HYDROLASE"/>
    <property type="match status" value="1"/>
</dbReference>
<dbReference type="PRINTS" id="PR00502">
    <property type="entry name" value="NUDIXFAMILY"/>
</dbReference>
<evidence type="ECO:0000313" key="6">
    <source>
        <dbReference type="Proteomes" id="UP000017837"/>
    </source>
</evidence>
<dbReference type="RefSeq" id="WP_018083519.1">
    <property type="nucleotide sequence ID" value="NZ_AQWM01000034.1"/>
</dbReference>
<dbReference type="PANTHER" id="PTHR43046:SF14">
    <property type="entry name" value="MUTT_NUDIX FAMILY PROTEIN"/>
    <property type="match status" value="1"/>
</dbReference>
<dbReference type="PROSITE" id="PS00893">
    <property type="entry name" value="NUDIX_BOX"/>
    <property type="match status" value="1"/>
</dbReference>
<dbReference type="Pfam" id="PF00293">
    <property type="entry name" value="NUDIX"/>
    <property type="match status" value="1"/>
</dbReference>
<dbReference type="STRING" id="1121022.GCA_000376105_03832"/>
<comment type="cofactor">
    <cofactor evidence="1">
        <name>Mg(2+)</name>
        <dbReference type="ChEBI" id="CHEBI:18420"/>
    </cofactor>
</comment>
<dbReference type="AlphaFoldDB" id="V4PHY1"/>
<dbReference type="InterPro" id="IPR020084">
    <property type="entry name" value="NUDIX_hydrolase_CS"/>
</dbReference>
<dbReference type="Gene3D" id="3.90.79.10">
    <property type="entry name" value="Nucleoside Triphosphate Pyrophosphohydrolase"/>
    <property type="match status" value="1"/>
</dbReference>
<keyword evidence="6" id="KW-1185">Reference proteome</keyword>
<reference evidence="5 6" key="1">
    <citation type="journal article" date="2014" name="Nature">
        <title>Sequential evolution of bacterial morphology by co-option of a developmental regulator.</title>
        <authorList>
            <person name="Jiang C."/>
            <person name="Brown P.J."/>
            <person name="Ducret A."/>
            <person name="Brun Y.V."/>
        </authorList>
    </citation>
    <scope>NUCLEOTIDE SEQUENCE [LARGE SCALE GENOMIC DNA]</scope>
    <source>
        <strain evidence="5 6">DSM 16100</strain>
    </source>
</reference>
<dbReference type="EMBL" id="AWGB01000049">
    <property type="protein sequence ID" value="ESQ86819.1"/>
    <property type="molecule type" value="Genomic_DNA"/>
</dbReference>
<gene>
    <name evidence="5" type="ORF">ABENE_17855</name>
</gene>
<proteinExistence type="inferred from homology"/>
<dbReference type="SUPFAM" id="SSF55811">
    <property type="entry name" value="Nudix"/>
    <property type="match status" value="1"/>
</dbReference>
<dbReference type="GO" id="GO:0016787">
    <property type="term" value="F:hydrolase activity"/>
    <property type="evidence" value="ECO:0007669"/>
    <property type="project" value="UniProtKB-KW"/>
</dbReference>
<evidence type="ECO:0000259" key="4">
    <source>
        <dbReference type="PROSITE" id="PS51462"/>
    </source>
</evidence>
<protein>
    <recommendedName>
        <fullName evidence="4">Nudix hydrolase domain-containing protein</fullName>
    </recommendedName>
</protein>
<organism evidence="5 6">
    <name type="scientific">Asticcacaulis benevestitus DSM 16100 = ATCC BAA-896</name>
    <dbReference type="NCBI Taxonomy" id="1121022"/>
    <lineage>
        <taxon>Bacteria</taxon>
        <taxon>Pseudomonadati</taxon>
        <taxon>Pseudomonadota</taxon>
        <taxon>Alphaproteobacteria</taxon>
        <taxon>Caulobacterales</taxon>
        <taxon>Caulobacteraceae</taxon>
        <taxon>Asticcacaulis</taxon>
    </lineage>
</organism>
<dbReference type="Proteomes" id="UP000017837">
    <property type="component" value="Unassembled WGS sequence"/>
</dbReference>
<dbReference type="InterPro" id="IPR015797">
    <property type="entry name" value="NUDIX_hydrolase-like_dom_sf"/>
</dbReference>
<comment type="caution">
    <text evidence="5">The sequence shown here is derived from an EMBL/GenBank/DDBJ whole genome shotgun (WGS) entry which is preliminary data.</text>
</comment>
<dbReference type="PATRIC" id="fig|1121022.4.peg.3650"/>
<name>V4PHY1_9CAUL</name>
<evidence type="ECO:0000313" key="5">
    <source>
        <dbReference type="EMBL" id="ESQ86819.1"/>
    </source>
</evidence>
<dbReference type="eggNOG" id="COG1051">
    <property type="taxonomic scope" value="Bacteria"/>
</dbReference>
<accession>V4PHY1</accession>